<dbReference type="AlphaFoldDB" id="A0A1I6G6H7"/>
<protein>
    <recommendedName>
        <fullName evidence="3">DUF3108 domain-containing protein</fullName>
    </recommendedName>
</protein>
<dbReference type="STRING" id="400055.SAMN04490243_1314"/>
<dbReference type="Pfam" id="PF11306">
    <property type="entry name" value="DUF3108"/>
    <property type="match status" value="1"/>
</dbReference>
<accession>A0A1I6G6H7</accession>
<reference evidence="1 2" key="1">
    <citation type="submission" date="2016-10" db="EMBL/GenBank/DDBJ databases">
        <authorList>
            <person name="de Groot N.N."/>
        </authorList>
    </citation>
    <scope>NUCLEOTIDE SEQUENCE [LARGE SCALE GENOMIC DNA]</scope>
    <source>
        <strain evidence="1 2">DSM 21019</strain>
    </source>
</reference>
<dbReference type="EMBL" id="FOYQ01000001">
    <property type="protein sequence ID" value="SFR37796.1"/>
    <property type="molecule type" value="Genomic_DNA"/>
</dbReference>
<proteinExistence type="predicted"/>
<sequence>MKALKIILISMLLWTPQTEGQAQAELVANSDKPVSHSPKPAERNPVPAFKSGEWLKFRIHYGIFNASYATLHLTSDNLDGKPVYHVTGKGQTTGLARLFFKVDDTYESYFGKDNGQPYRFIRKIDEGGYTKDIEINFDYPKQEAELHDKKAKKKMDFEIEPGIQDLISGFYYLRDYYEVSDLRIGESIELDMLYDDDGIFKFRLKYLGKEILKTKFGKVECLKFRPYVQNGRVFKEQESLSLWVSNDMNKIPIRIEADLRVGSIKADLDGYNALRNQFKIIMD</sequence>
<dbReference type="OrthoDB" id="9808473at2"/>
<dbReference type="InterPro" id="IPR021457">
    <property type="entry name" value="DUF3108"/>
</dbReference>
<evidence type="ECO:0008006" key="3">
    <source>
        <dbReference type="Google" id="ProtNLM"/>
    </source>
</evidence>
<keyword evidence="2" id="KW-1185">Reference proteome</keyword>
<dbReference type="Proteomes" id="UP000199534">
    <property type="component" value="Unassembled WGS sequence"/>
</dbReference>
<evidence type="ECO:0000313" key="1">
    <source>
        <dbReference type="EMBL" id="SFR37796.1"/>
    </source>
</evidence>
<evidence type="ECO:0000313" key="2">
    <source>
        <dbReference type="Proteomes" id="UP000199534"/>
    </source>
</evidence>
<organism evidence="1 2">
    <name type="scientific">Robiginitalea myxolifaciens</name>
    <dbReference type="NCBI Taxonomy" id="400055"/>
    <lineage>
        <taxon>Bacteria</taxon>
        <taxon>Pseudomonadati</taxon>
        <taxon>Bacteroidota</taxon>
        <taxon>Flavobacteriia</taxon>
        <taxon>Flavobacteriales</taxon>
        <taxon>Flavobacteriaceae</taxon>
        <taxon>Robiginitalea</taxon>
    </lineage>
</organism>
<dbReference type="RefSeq" id="WP_092981633.1">
    <property type="nucleotide sequence ID" value="NZ_FOYQ01000001.1"/>
</dbReference>
<name>A0A1I6G6H7_9FLAO</name>
<gene>
    <name evidence="1" type="ORF">SAMN04490243_1314</name>
</gene>